<dbReference type="SUPFAM" id="SSF52129">
    <property type="entry name" value="Caspase-like"/>
    <property type="match status" value="1"/>
</dbReference>
<dbReference type="GO" id="GO:0006508">
    <property type="term" value="P:proteolysis"/>
    <property type="evidence" value="ECO:0007669"/>
    <property type="project" value="InterPro"/>
</dbReference>
<feature type="domain" description="Peptidase C14 caspase" evidence="2">
    <location>
        <begin position="121"/>
        <end position="389"/>
    </location>
</feature>
<evidence type="ECO:0000256" key="1">
    <source>
        <dbReference type="ARBA" id="ARBA00009005"/>
    </source>
</evidence>
<dbReference type="GO" id="GO:0005737">
    <property type="term" value="C:cytoplasm"/>
    <property type="evidence" value="ECO:0007669"/>
    <property type="project" value="TreeGrafter"/>
</dbReference>
<evidence type="ECO:0000259" key="2">
    <source>
        <dbReference type="Pfam" id="PF00656"/>
    </source>
</evidence>
<dbReference type="GO" id="GO:0004197">
    <property type="term" value="F:cysteine-type endopeptidase activity"/>
    <property type="evidence" value="ECO:0007669"/>
    <property type="project" value="InterPro"/>
</dbReference>
<dbReference type="PANTHER" id="PTHR48104">
    <property type="entry name" value="METACASPASE-4"/>
    <property type="match status" value="1"/>
</dbReference>
<gene>
    <name evidence="4" type="primary">LOC110752907</name>
</gene>
<accession>A0A6P5S1C4</accession>
<evidence type="ECO:0000313" key="4">
    <source>
        <dbReference type="RefSeq" id="XP_021809354.1"/>
    </source>
</evidence>
<organism evidence="3 4">
    <name type="scientific">Prunus avium</name>
    <name type="common">Cherry</name>
    <name type="synonym">Cerasus avium</name>
    <dbReference type="NCBI Taxonomy" id="42229"/>
    <lineage>
        <taxon>Eukaryota</taxon>
        <taxon>Viridiplantae</taxon>
        <taxon>Streptophyta</taxon>
        <taxon>Embryophyta</taxon>
        <taxon>Tracheophyta</taxon>
        <taxon>Spermatophyta</taxon>
        <taxon>Magnoliopsida</taxon>
        <taxon>eudicotyledons</taxon>
        <taxon>Gunneridae</taxon>
        <taxon>Pentapetalae</taxon>
        <taxon>rosids</taxon>
        <taxon>fabids</taxon>
        <taxon>Rosales</taxon>
        <taxon>Rosaceae</taxon>
        <taxon>Amygdaloideae</taxon>
        <taxon>Amygdaleae</taxon>
        <taxon>Prunus</taxon>
    </lineage>
</organism>
<dbReference type="PANTHER" id="PTHR48104:SF17">
    <property type="entry name" value="METACASPASE-3"/>
    <property type="match status" value="1"/>
</dbReference>
<dbReference type="Gene3D" id="3.40.50.12660">
    <property type="match status" value="1"/>
</dbReference>
<dbReference type="InterPro" id="IPR050452">
    <property type="entry name" value="Metacaspase"/>
</dbReference>
<reference evidence="4" key="1">
    <citation type="submission" date="2025-08" db="UniProtKB">
        <authorList>
            <consortium name="RefSeq"/>
        </authorList>
    </citation>
    <scope>IDENTIFICATION</scope>
</reference>
<dbReference type="KEGG" id="pavi:110752907"/>
<dbReference type="InterPro" id="IPR011600">
    <property type="entry name" value="Pept_C14_caspase"/>
</dbReference>
<dbReference type="Proteomes" id="UP000515124">
    <property type="component" value="Unplaced"/>
</dbReference>
<protein>
    <submittedName>
        <fullName evidence="4">Metacaspase-1-like isoform X1</fullName>
    </submittedName>
</protein>
<dbReference type="RefSeq" id="XP_021809354.1">
    <property type="nucleotide sequence ID" value="XM_021953662.1"/>
</dbReference>
<name>A0A6P5S1C4_PRUAV</name>
<dbReference type="GeneID" id="110752907"/>
<dbReference type="AlphaFoldDB" id="A0A6P5S1C4"/>
<comment type="similarity">
    <text evidence="1">Belongs to the peptidase C14B family.</text>
</comment>
<sequence>MAGRKERCSWCGVKLVVPAEAQTIQCGACHRVTRVNQPSINFNPLIQATHNSINQAVGRLRTLMFNAAASPSSSTGTGWCSGAPAAAWGYYNPPPPPPPPPFQPSRPSVPKPLMPPSAYGRKRALLCGVSYHGRSYNLNGTVNDVNCMKYFLVDRRGFPADSILMLTEYEADPYRIPTKQNIRMALQWLVQGCRSGDSLVFHFSGHGSTQPDYNMDEIDGSDETLCPVDFETQGMILDDEINATIVRPLPHGAKLHAIIDACHSGTVLDLPFLCRMNREGYYVWEDHGRFSSVYKGTSGGLAVSISACDDHQTSSDTTAFSGDTSTGALTYSFIQAVENDRGLTYGNLLNAMRQIIREARSGIRLKGPIAAFVNKVFGTEFPQEPQLTSSEKFDIYSKQFVL</sequence>
<keyword evidence="3" id="KW-1185">Reference proteome</keyword>
<dbReference type="InterPro" id="IPR029030">
    <property type="entry name" value="Caspase-like_dom_sf"/>
</dbReference>
<evidence type="ECO:0000313" key="3">
    <source>
        <dbReference type="Proteomes" id="UP000515124"/>
    </source>
</evidence>
<proteinExistence type="inferred from homology"/>
<dbReference type="Pfam" id="PF00656">
    <property type="entry name" value="Peptidase_C14"/>
    <property type="match status" value="1"/>
</dbReference>